<name>A0A382WHL9_9ZZZZ</name>
<protein>
    <submittedName>
        <fullName evidence="1">Uncharacterized protein</fullName>
    </submittedName>
</protein>
<accession>A0A382WHL9</accession>
<reference evidence="1" key="1">
    <citation type="submission" date="2018-05" db="EMBL/GenBank/DDBJ databases">
        <authorList>
            <person name="Lanie J.A."/>
            <person name="Ng W.-L."/>
            <person name="Kazmierczak K.M."/>
            <person name="Andrzejewski T.M."/>
            <person name="Davidsen T.M."/>
            <person name="Wayne K.J."/>
            <person name="Tettelin H."/>
            <person name="Glass J.I."/>
            <person name="Rusch D."/>
            <person name="Podicherti R."/>
            <person name="Tsui H.-C.T."/>
            <person name="Winkler M.E."/>
        </authorList>
    </citation>
    <scope>NUCLEOTIDE SEQUENCE</scope>
</reference>
<sequence length="277" mass="31345">GPDGAMYFVTGGRKTQSGLYRVTYTGPVVRPRPLTRAESNRATRTKTFREERKKAEFHHCQAKFAFELAHTEPRIRHAWRIALEHNKLTPGKEDTPNFENLSAQSNIDSSRGSAKVTLLDNWPKLLPSEQLAYLDLIRRTMKRHELPAKTLAEIQSNLQPHFPSHSPKVNQALAPLLIQLNPAKAVAQTIKLLEASMNQTERISYLYHLRHAKQGWTSESRRTFFRILGTYDTFLGGRGLPKALKKIRAEAGATLTNTEKKELAEVIDQKPALPPLP</sequence>
<feature type="non-terminal residue" evidence="1">
    <location>
        <position position="1"/>
    </location>
</feature>
<dbReference type="EMBL" id="UINC01160001">
    <property type="protein sequence ID" value="SVD58406.1"/>
    <property type="molecule type" value="Genomic_DNA"/>
</dbReference>
<feature type="non-terminal residue" evidence="1">
    <location>
        <position position="277"/>
    </location>
</feature>
<organism evidence="1">
    <name type="scientific">marine metagenome</name>
    <dbReference type="NCBI Taxonomy" id="408172"/>
    <lineage>
        <taxon>unclassified sequences</taxon>
        <taxon>metagenomes</taxon>
        <taxon>ecological metagenomes</taxon>
    </lineage>
</organism>
<evidence type="ECO:0000313" key="1">
    <source>
        <dbReference type="EMBL" id="SVD58406.1"/>
    </source>
</evidence>
<proteinExistence type="predicted"/>
<gene>
    <name evidence="1" type="ORF">METZ01_LOCUS411260</name>
</gene>
<dbReference type="AlphaFoldDB" id="A0A382WHL9"/>